<feature type="chain" id="PRO_5010172314" evidence="3">
    <location>
        <begin position="23"/>
        <end position="1028"/>
    </location>
</feature>
<dbReference type="InterPro" id="IPR008979">
    <property type="entry name" value="Galactose-bd-like_sf"/>
</dbReference>
<feature type="domain" description="Beta-mannosidase-like galactose-binding" evidence="4">
    <location>
        <begin position="916"/>
        <end position="987"/>
    </location>
</feature>
<evidence type="ECO:0000313" key="6">
    <source>
        <dbReference type="Proteomes" id="UP000181870"/>
    </source>
</evidence>
<evidence type="ECO:0000313" key="5">
    <source>
        <dbReference type="EMBL" id="SDH96267.1"/>
    </source>
</evidence>
<dbReference type="SUPFAM" id="SSF49785">
    <property type="entry name" value="Galactose-binding domain-like"/>
    <property type="match status" value="2"/>
</dbReference>
<dbReference type="EMBL" id="FNDO01000019">
    <property type="protein sequence ID" value="SDH96267.1"/>
    <property type="molecule type" value="Genomic_DNA"/>
</dbReference>
<dbReference type="InterPro" id="IPR054593">
    <property type="entry name" value="Beta-mannosidase-like_N2"/>
</dbReference>
<dbReference type="PANTHER" id="PTHR43817:SF1">
    <property type="entry name" value="HYDROLASE, FAMILY 43, PUTATIVE (AFU_ORTHOLOGUE AFUA_3G01660)-RELATED"/>
    <property type="match status" value="1"/>
</dbReference>
<gene>
    <name evidence="5" type="ORF">SAMN05192582_101932</name>
</gene>
<dbReference type="Pfam" id="PF17132">
    <property type="entry name" value="Glyco_hydro_106"/>
    <property type="match status" value="2"/>
</dbReference>
<dbReference type="Gene3D" id="2.60.120.260">
    <property type="entry name" value="Galactose-binding domain-like"/>
    <property type="match status" value="1"/>
</dbReference>
<sequence length="1028" mass="116133">MKNYHHFIFTVFFITTSICSWAQNVDNIFQSFVAVPDSTRTKVWWFHGENITTREGIKADLEAYKQAGVGGVVYYDQQYGPGVPESLKSMSKEWWEMLKFAAREAKRLGLSFEINISNGYVCGGPWITPELGMQAVYSAETLVKGGERYQGKLVSPDHKNERDIAVLAFPIKKSCYQTVKCLSGGFATSKPAVVMLATFDEPFTARSLSYWSNGESKGAQSSINVPCDPQDDFCGDGFTRLPNLGELEVSMDGEHWTTVCPLRPCYRMHSLRPNATISFPATTGRYFRLNLHDWTAKGKKRKELTLKNVELSARAVIDRWEERAAYASEYIRETKTPDYQGDEIINRSALLNISGHLNADGVLDWQAPRGSDWLVVRFVYAPTRARTKHGRPNLMGLECDKLSVEAAELHWNSYAQLILDSLQTIGCRPTGVCMDSHEAGGQNWTHDFPELFRQKNGYDIIPFLPAMQGYIVGSVSETERFLSDLRRTIADGISDRYLTTLQQMATKAGVHFTAQATGNGQNICSDNLMAKGRVERPQGEFWSRNHDGSYDIKEASSAAHLYGRTIASAEAFTAFSYSHIFSEVKDEIDMAAAFQVNELVVCTSESQPWLDRYPGNTNNHIEYALNRNNTMWPFSRPFWDYQARNSFIQRLGQPVVDILVYAGDEAPMKLLAHRLPVIPEGYDFDVCTTDALHHQLSTANRQLFTKNGMSYRLLAIEKSAVIRPETERLIAQWKSQGLPVYDNREMSDNAMDSVLKASNIRPDIELKSRKSATNRVFFTHRQTNDADYYFICNHSKADPFADNIVLRTDYTQAEWWDANRGMRWRIPTVKTDKGLKLKLRLLPNEAGFIVARKQSANNLPLYQTQRQETVTPIAGSWTVKFNTLLGGPDKPVVFNELTDWTGNSNPDIRYFSGLATYEKNISITESQQGKCLLLRLPGLKGVARVLINGREAGFVWTSPWEVDITDLVRKGKNKISIEVRNSLANRIIGDASLPENQRHTWSTVPLYTEKSRLVPSGIVGNVLFVVQE</sequence>
<evidence type="ECO:0000256" key="1">
    <source>
        <dbReference type="ARBA" id="ARBA00022729"/>
    </source>
</evidence>
<dbReference type="NCBIfam" id="NF045579">
    <property type="entry name" value="rhamnoside_JR"/>
    <property type="match status" value="1"/>
</dbReference>
<organism evidence="5 6">
    <name type="scientific">Bacteroides ovatus</name>
    <dbReference type="NCBI Taxonomy" id="28116"/>
    <lineage>
        <taxon>Bacteria</taxon>
        <taxon>Pseudomonadati</taxon>
        <taxon>Bacteroidota</taxon>
        <taxon>Bacteroidia</taxon>
        <taxon>Bacteroidales</taxon>
        <taxon>Bacteroidaceae</taxon>
        <taxon>Bacteroides</taxon>
    </lineage>
</organism>
<name>A0A1G8GPI9_BACOV</name>
<proteinExistence type="predicted"/>
<dbReference type="AlphaFoldDB" id="A0A1G8GPI9"/>
<evidence type="ECO:0000259" key="4">
    <source>
        <dbReference type="Pfam" id="PF22666"/>
    </source>
</evidence>
<evidence type="ECO:0000256" key="3">
    <source>
        <dbReference type="SAM" id="SignalP"/>
    </source>
</evidence>
<dbReference type="Proteomes" id="UP000181870">
    <property type="component" value="Unassembled WGS sequence"/>
</dbReference>
<keyword evidence="2 5" id="KW-0378">Hydrolase</keyword>
<reference evidence="5 6" key="1">
    <citation type="submission" date="2016-10" db="EMBL/GenBank/DDBJ databases">
        <authorList>
            <person name="de Groot N.N."/>
        </authorList>
    </citation>
    <scope>NUCLEOTIDE SEQUENCE [LARGE SCALE GENOMIC DNA]</scope>
    <source>
        <strain evidence="5 6">NLAE-zl-C57</strain>
    </source>
</reference>
<feature type="signal peptide" evidence="3">
    <location>
        <begin position="1"/>
        <end position="22"/>
    </location>
</feature>
<dbReference type="GO" id="GO:0004553">
    <property type="term" value="F:hydrolase activity, hydrolyzing O-glycosyl compounds"/>
    <property type="evidence" value="ECO:0007669"/>
    <property type="project" value="UniProtKB-ARBA"/>
</dbReference>
<keyword evidence="1 3" id="KW-0732">Signal</keyword>
<dbReference type="Pfam" id="PF22666">
    <property type="entry name" value="Glyco_hydro_2_N2"/>
    <property type="match status" value="1"/>
</dbReference>
<dbReference type="PANTHER" id="PTHR43817">
    <property type="entry name" value="GLYCOSYL HYDROLASE"/>
    <property type="match status" value="1"/>
</dbReference>
<evidence type="ECO:0000256" key="2">
    <source>
        <dbReference type="ARBA" id="ARBA00022801"/>
    </source>
</evidence>
<protein>
    <submittedName>
        <fullName evidence="5">Glycosyl hydrolases family 2, sugar binding domain</fullName>
    </submittedName>
</protein>
<accession>A0A1G8GPI9</accession>